<comment type="caution">
    <text evidence="2">The sequence shown here is derived from an EMBL/GenBank/DDBJ whole genome shotgun (WGS) entry which is preliminary data.</text>
</comment>
<sequence length="144" mass="15370">MLVLYFMLNALFVGYLLWDGRRRKTSGLWAWAVATAIGGVLLLPFYLASRPLRRGETRTGGFGWNVVRYFVMLWTVALAGVAGIMVGSGPGTGAAAMGLVVLGIIWLPPTLLAGLVGYFLKKDIKEEGPTGALAEQREPVASGG</sequence>
<keyword evidence="1" id="KW-0472">Membrane</keyword>
<keyword evidence="1" id="KW-0812">Transmembrane</keyword>
<dbReference type="RefSeq" id="WP_259123551.1">
    <property type="nucleotide sequence ID" value="NZ_JANTZO010000005.1"/>
</dbReference>
<feature type="transmembrane region" description="Helical" evidence="1">
    <location>
        <begin position="94"/>
        <end position="120"/>
    </location>
</feature>
<dbReference type="AlphaFoldDB" id="A0A9X2Q1F2"/>
<gene>
    <name evidence="2" type="ORF">GGP61_001348</name>
</gene>
<organism evidence="2 3">
    <name type="scientific">Salinibacter ruber</name>
    <dbReference type="NCBI Taxonomy" id="146919"/>
    <lineage>
        <taxon>Bacteria</taxon>
        <taxon>Pseudomonadati</taxon>
        <taxon>Rhodothermota</taxon>
        <taxon>Rhodothermia</taxon>
        <taxon>Rhodothermales</taxon>
        <taxon>Salinibacteraceae</taxon>
        <taxon>Salinibacter</taxon>
    </lineage>
</organism>
<name>A0A9X2Q1F2_9BACT</name>
<dbReference type="EMBL" id="JANUAE010000004">
    <property type="protein sequence ID" value="MCS3709744.1"/>
    <property type="molecule type" value="Genomic_DNA"/>
</dbReference>
<evidence type="ECO:0000313" key="2">
    <source>
        <dbReference type="EMBL" id="MCS3709744.1"/>
    </source>
</evidence>
<accession>A0A9X2Q1F2</accession>
<keyword evidence="1" id="KW-1133">Transmembrane helix</keyword>
<proteinExistence type="predicted"/>
<evidence type="ECO:0000256" key="1">
    <source>
        <dbReference type="SAM" id="Phobius"/>
    </source>
</evidence>
<reference evidence="2" key="1">
    <citation type="submission" date="2022-08" db="EMBL/GenBank/DDBJ databases">
        <title>Genomic Encyclopedia of Type Strains, Phase V (KMG-V): Genome sequencing to study the core and pangenomes of soil and plant-associated prokaryotes.</title>
        <authorList>
            <person name="Whitman W."/>
        </authorList>
    </citation>
    <scope>NUCLEOTIDE SEQUENCE</scope>
    <source>
        <strain evidence="2">SP3049</strain>
    </source>
</reference>
<protein>
    <submittedName>
        <fullName evidence="2">Uncharacterized protein</fullName>
    </submittedName>
</protein>
<dbReference type="Proteomes" id="UP001155057">
    <property type="component" value="Unassembled WGS sequence"/>
</dbReference>
<feature type="transmembrane region" description="Helical" evidence="1">
    <location>
        <begin position="69"/>
        <end position="88"/>
    </location>
</feature>
<feature type="transmembrane region" description="Helical" evidence="1">
    <location>
        <begin position="28"/>
        <end position="48"/>
    </location>
</feature>
<evidence type="ECO:0000313" key="3">
    <source>
        <dbReference type="Proteomes" id="UP001155057"/>
    </source>
</evidence>